<feature type="compositionally biased region" description="Basic and acidic residues" evidence="1">
    <location>
        <begin position="108"/>
        <end position="117"/>
    </location>
</feature>
<feature type="compositionally biased region" description="Basic and acidic residues" evidence="1">
    <location>
        <begin position="1"/>
        <end position="16"/>
    </location>
</feature>
<proteinExistence type="predicted"/>
<evidence type="ECO:0000313" key="3">
    <source>
        <dbReference type="EMBL" id="NMO20367.1"/>
    </source>
</evidence>
<sequence length="123" mass="13266">MGDTSVKKVESRHSPKGEMGQKYLASGIRLSMRLWEDEPPGEAPPATARDYETVGFVLKGRAELHIEGQVILLNPGDSWLVPRGSSHTYKVLETFSAVEATSPPAAVHGRDEGKDAQGKPAKA</sequence>
<dbReference type="RefSeq" id="WP_169349587.1">
    <property type="nucleotide sequence ID" value="NZ_JABBJJ010000240.1"/>
</dbReference>
<comment type="caution">
    <text evidence="3">The sequence shown here is derived from an EMBL/GenBank/DDBJ whole genome shotgun (WGS) entry which is preliminary data.</text>
</comment>
<protein>
    <submittedName>
        <fullName evidence="3">Cupin domain-containing protein</fullName>
    </submittedName>
</protein>
<dbReference type="InterPro" id="IPR011051">
    <property type="entry name" value="RmlC_Cupin_sf"/>
</dbReference>
<evidence type="ECO:0000313" key="4">
    <source>
        <dbReference type="Proteomes" id="UP000518300"/>
    </source>
</evidence>
<name>A0A848LR40_9BACT</name>
<feature type="region of interest" description="Disordered" evidence="1">
    <location>
        <begin position="1"/>
        <end position="22"/>
    </location>
</feature>
<evidence type="ECO:0000256" key="1">
    <source>
        <dbReference type="SAM" id="MobiDB-lite"/>
    </source>
</evidence>
<feature type="domain" description="Cupin type-2" evidence="2">
    <location>
        <begin position="39"/>
        <end position="92"/>
    </location>
</feature>
<evidence type="ECO:0000259" key="2">
    <source>
        <dbReference type="Pfam" id="PF07883"/>
    </source>
</evidence>
<dbReference type="InterPro" id="IPR014710">
    <property type="entry name" value="RmlC-like_jellyroll"/>
</dbReference>
<dbReference type="AlphaFoldDB" id="A0A848LR40"/>
<keyword evidence="4" id="KW-1185">Reference proteome</keyword>
<accession>A0A848LR40</accession>
<gene>
    <name evidence="3" type="ORF">HG543_36735</name>
</gene>
<dbReference type="Proteomes" id="UP000518300">
    <property type="component" value="Unassembled WGS sequence"/>
</dbReference>
<dbReference type="InterPro" id="IPR013096">
    <property type="entry name" value="Cupin_2"/>
</dbReference>
<organism evidence="3 4">
    <name type="scientific">Pyxidicoccus fallax</name>
    <dbReference type="NCBI Taxonomy" id="394095"/>
    <lineage>
        <taxon>Bacteria</taxon>
        <taxon>Pseudomonadati</taxon>
        <taxon>Myxococcota</taxon>
        <taxon>Myxococcia</taxon>
        <taxon>Myxococcales</taxon>
        <taxon>Cystobacterineae</taxon>
        <taxon>Myxococcaceae</taxon>
        <taxon>Pyxidicoccus</taxon>
    </lineage>
</organism>
<dbReference type="Gene3D" id="2.60.120.10">
    <property type="entry name" value="Jelly Rolls"/>
    <property type="match status" value="1"/>
</dbReference>
<feature type="region of interest" description="Disordered" evidence="1">
    <location>
        <begin position="100"/>
        <end position="123"/>
    </location>
</feature>
<dbReference type="SUPFAM" id="SSF51182">
    <property type="entry name" value="RmlC-like cupins"/>
    <property type="match status" value="1"/>
</dbReference>
<reference evidence="3 4" key="1">
    <citation type="submission" date="2020-04" db="EMBL/GenBank/DDBJ databases">
        <title>Draft genome of Pyxidicoccus fallax type strain.</title>
        <authorList>
            <person name="Whitworth D.E."/>
        </authorList>
    </citation>
    <scope>NUCLEOTIDE SEQUENCE [LARGE SCALE GENOMIC DNA]</scope>
    <source>
        <strain evidence="3 4">DSM 14698</strain>
    </source>
</reference>
<dbReference type="EMBL" id="JABBJJ010000240">
    <property type="protein sequence ID" value="NMO20367.1"/>
    <property type="molecule type" value="Genomic_DNA"/>
</dbReference>
<dbReference type="Pfam" id="PF07883">
    <property type="entry name" value="Cupin_2"/>
    <property type="match status" value="1"/>
</dbReference>